<comment type="caution">
    <text evidence="3">The sequence shown here is derived from an EMBL/GenBank/DDBJ whole genome shotgun (WGS) entry which is preliminary data.</text>
</comment>
<dbReference type="Proteomes" id="UP001139505">
    <property type="component" value="Unassembled WGS sequence"/>
</dbReference>
<evidence type="ECO:0000313" key="2">
    <source>
        <dbReference type="EMBL" id="GBG39624.1"/>
    </source>
</evidence>
<keyword evidence="1" id="KW-1133">Transmembrane helix</keyword>
<reference evidence="3" key="3">
    <citation type="journal article" date="2022" name="Microbiol. Resour. Announc.">
        <title>Draft Genome Sequences of Eight Mycobacterium montefiorense Strains Isolated from Salamanders in Captivity.</title>
        <authorList>
            <person name="Komine T."/>
            <person name="Ihara H."/>
            <person name="Fukano H."/>
            <person name="Hoshino Y."/>
            <person name="Kurata O."/>
            <person name="Wada S."/>
        </authorList>
    </citation>
    <scope>NUCLEOTIDE SEQUENCE</scope>
    <source>
        <strain evidence="3">NJB18185</strain>
    </source>
</reference>
<evidence type="ECO:0000313" key="4">
    <source>
        <dbReference type="Proteomes" id="UP000245060"/>
    </source>
</evidence>
<accession>A0AA37UXC3</accession>
<sequence>MLHWIKDWAPILATIGALVGVMITVGAASRTYRHGLIEKRKDHQRELVADLIANTQQWCNTLQLSYPAMAMMTANDMIDWANTDSVRIQGELGKAVHVGLIKCLSEIGDNRLLPLIGSLELQRRGLNEGDDVAPLFDTDASHDIRINAVGVVLRRIAKILTTCDELQVVVIQALQVDIDPAPARLRFWNYVTGQWQRGHGKIVSGGA</sequence>
<keyword evidence="1" id="KW-0812">Transmembrane</keyword>
<dbReference type="AlphaFoldDB" id="A0AA37UXC3"/>
<keyword evidence="4" id="KW-1185">Reference proteome</keyword>
<protein>
    <recommendedName>
        <fullName evidence="6">DUF4760 domain-containing protein</fullName>
    </recommendedName>
</protein>
<dbReference type="RefSeq" id="WP_108924769.1">
    <property type="nucleotide sequence ID" value="NZ_BFCH01000021.1"/>
</dbReference>
<keyword evidence="1" id="KW-0472">Membrane</keyword>
<evidence type="ECO:0000313" key="3">
    <source>
        <dbReference type="EMBL" id="GKU74076.1"/>
    </source>
</evidence>
<evidence type="ECO:0000256" key="1">
    <source>
        <dbReference type="SAM" id="Phobius"/>
    </source>
</evidence>
<reference evidence="4" key="2">
    <citation type="submission" date="2018-04" db="EMBL/GenBank/DDBJ databases">
        <title>Draft genome sequence of Mycobacterium montefiorense isolated from Japanese black salamander.</title>
        <authorList>
            <person name="Fukano H."/>
            <person name="Yoshida M."/>
            <person name="Shimizu A."/>
            <person name="Iwao H."/>
            <person name="Kurata O."/>
            <person name="Katayama Y."/>
            <person name="Omatsu T."/>
            <person name="Mizutani T."/>
            <person name="Wada S."/>
            <person name="Hoshino Y."/>
        </authorList>
    </citation>
    <scope>NUCLEOTIDE SEQUENCE [LARGE SCALE GENOMIC DNA]</scope>
    <source>
        <strain evidence="4">BS</strain>
    </source>
</reference>
<evidence type="ECO:0000313" key="5">
    <source>
        <dbReference type="Proteomes" id="UP001139505"/>
    </source>
</evidence>
<dbReference type="Proteomes" id="UP000245060">
    <property type="component" value="Unassembled WGS sequence"/>
</dbReference>
<gene>
    <name evidence="2" type="ORF">MmonteBS_39960</name>
    <name evidence="3" type="ORF">NJB18185_38470</name>
</gene>
<reference evidence="3" key="4">
    <citation type="submission" date="2022-04" db="EMBL/GenBank/DDBJ databases">
        <authorList>
            <person name="Komine T."/>
            <person name="Fukano H."/>
            <person name="Wada S."/>
        </authorList>
    </citation>
    <scope>NUCLEOTIDE SEQUENCE</scope>
    <source>
        <strain evidence="3">NJB18185</strain>
    </source>
</reference>
<reference evidence="2" key="1">
    <citation type="journal article" date="2018" name="Genome Announc.">
        <title>Draft Genome Sequence of Mycobacterium montefiorense Isolated from Japanese Black Salamander (Hynobius nigrescens).</title>
        <authorList>
            <person name="Fukano H."/>
            <person name="Yoshida M."/>
            <person name="Shimizu A."/>
            <person name="Iwao H."/>
            <person name="Katayama Y."/>
            <person name="Omatsu T."/>
            <person name="Mizutani T."/>
            <person name="Kurata O."/>
            <person name="Wada S."/>
            <person name="Hoshino Y."/>
        </authorList>
    </citation>
    <scope>NUCLEOTIDE SEQUENCE</scope>
    <source>
        <strain evidence="2">BS</strain>
    </source>
</reference>
<dbReference type="EMBL" id="BFCH01000021">
    <property type="protein sequence ID" value="GBG39624.1"/>
    <property type="molecule type" value="Genomic_DNA"/>
</dbReference>
<feature type="transmembrane region" description="Helical" evidence="1">
    <location>
        <begin position="12"/>
        <end position="32"/>
    </location>
</feature>
<name>A0AA37UXC3_9MYCO</name>
<organism evidence="3 5">
    <name type="scientific">Mycobacterium montefiorense</name>
    <dbReference type="NCBI Taxonomy" id="154654"/>
    <lineage>
        <taxon>Bacteria</taxon>
        <taxon>Bacillati</taxon>
        <taxon>Actinomycetota</taxon>
        <taxon>Actinomycetes</taxon>
        <taxon>Mycobacteriales</taxon>
        <taxon>Mycobacteriaceae</taxon>
        <taxon>Mycobacterium</taxon>
        <taxon>Mycobacterium simiae complex</taxon>
    </lineage>
</organism>
<dbReference type="EMBL" id="BQYH01000029">
    <property type="protein sequence ID" value="GKU74076.1"/>
    <property type="molecule type" value="Genomic_DNA"/>
</dbReference>
<evidence type="ECO:0008006" key="6">
    <source>
        <dbReference type="Google" id="ProtNLM"/>
    </source>
</evidence>
<proteinExistence type="predicted"/>